<feature type="domain" description="HTH rpiR-type" evidence="1">
    <location>
        <begin position="3"/>
        <end position="79"/>
    </location>
</feature>
<dbReference type="Gene3D" id="3.40.50.10490">
    <property type="entry name" value="Glucose-6-phosphate isomerase like protein, domain 1"/>
    <property type="match status" value="1"/>
</dbReference>
<dbReference type="Gene3D" id="1.10.10.10">
    <property type="entry name" value="Winged helix-like DNA-binding domain superfamily/Winged helix DNA-binding domain"/>
    <property type="match status" value="1"/>
</dbReference>
<dbReference type="PATRIC" id="fig|1423730.4.peg.211"/>
<organism evidence="2 3">
    <name type="scientific">Lacticaseibacillus camelliae DSM 22697 = JCM 13995</name>
    <dbReference type="NCBI Taxonomy" id="1423730"/>
    <lineage>
        <taxon>Bacteria</taxon>
        <taxon>Bacillati</taxon>
        <taxon>Bacillota</taxon>
        <taxon>Bacilli</taxon>
        <taxon>Lactobacillales</taxon>
        <taxon>Lactobacillaceae</taxon>
        <taxon>Lacticaseibacillus</taxon>
    </lineage>
</organism>
<keyword evidence="3" id="KW-1185">Reference proteome</keyword>
<dbReference type="GO" id="GO:0097367">
    <property type="term" value="F:carbohydrate derivative binding"/>
    <property type="evidence" value="ECO:0007669"/>
    <property type="project" value="InterPro"/>
</dbReference>
<dbReference type="Pfam" id="PF01418">
    <property type="entry name" value="HTH_6"/>
    <property type="match status" value="1"/>
</dbReference>
<dbReference type="GO" id="GO:0003700">
    <property type="term" value="F:DNA-binding transcription factor activity"/>
    <property type="evidence" value="ECO:0007669"/>
    <property type="project" value="InterPro"/>
</dbReference>
<dbReference type="STRING" id="1423730.FC75_GL000199"/>
<dbReference type="InterPro" id="IPR046348">
    <property type="entry name" value="SIS_dom_sf"/>
</dbReference>
<dbReference type="Proteomes" id="UP000050865">
    <property type="component" value="Unassembled WGS sequence"/>
</dbReference>
<dbReference type="InterPro" id="IPR000281">
    <property type="entry name" value="HTH_RpiR"/>
</dbReference>
<dbReference type="RefSeq" id="WP_056989819.1">
    <property type="nucleotide sequence ID" value="NZ_AYZJ01000077.1"/>
</dbReference>
<comment type="caution">
    <text evidence="2">The sequence shown here is derived from an EMBL/GenBank/DDBJ whole genome shotgun (WGS) entry which is preliminary data.</text>
</comment>
<evidence type="ECO:0000313" key="2">
    <source>
        <dbReference type="EMBL" id="KRN19101.1"/>
    </source>
</evidence>
<dbReference type="PANTHER" id="PTHR30514:SF10">
    <property type="entry name" value="MURR_RPIR FAMILY TRANSCRIPTIONAL REGULATOR"/>
    <property type="match status" value="1"/>
</dbReference>
<dbReference type="PANTHER" id="PTHR30514">
    <property type="entry name" value="GLUCOKINASE"/>
    <property type="match status" value="1"/>
</dbReference>
<dbReference type="GO" id="GO:1901135">
    <property type="term" value="P:carbohydrate derivative metabolic process"/>
    <property type="evidence" value="ECO:0007669"/>
    <property type="project" value="InterPro"/>
</dbReference>
<reference evidence="2 3" key="1">
    <citation type="journal article" date="2015" name="Genome Announc.">
        <title>Expanding the biotechnology potential of lactobacilli through comparative genomics of 213 strains and associated genera.</title>
        <authorList>
            <person name="Sun Z."/>
            <person name="Harris H.M."/>
            <person name="McCann A."/>
            <person name="Guo C."/>
            <person name="Argimon S."/>
            <person name="Zhang W."/>
            <person name="Yang X."/>
            <person name="Jeffery I.B."/>
            <person name="Cooney J.C."/>
            <person name="Kagawa T.F."/>
            <person name="Liu W."/>
            <person name="Song Y."/>
            <person name="Salvetti E."/>
            <person name="Wrobel A."/>
            <person name="Rasinkangas P."/>
            <person name="Parkhill J."/>
            <person name="Rea M.C."/>
            <person name="O'Sullivan O."/>
            <person name="Ritari J."/>
            <person name="Douillard F.P."/>
            <person name="Paul Ross R."/>
            <person name="Yang R."/>
            <person name="Briner A.E."/>
            <person name="Felis G.E."/>
            <person name="de Vos W.M."/>
            <person name="Barrangou R."/>
            <person name="Klaenhammer T.R."/>
            <person name="Caufield P.W."/>
            <person name="Cui Y."/>
            <person name="Zhang H."/>
            <person name="O'Toole P.W."/>
        </authorList>
    </citation>
    <scope>NUCLEOTIDE SEQUENCE [LARGE SCALE GENOMIC DNA]</scope>
    <source>
        <strain evidence="2 3">DSM 22697</strain>
    </source>
</reference>
<dbReference type="InterPro" id="IPR009057">
    <property type="entry name" value="Homeodomain-like_sf"/>
</dbReference>
<sequence length="266" mass="29866">MTLQESMLQVLQTNTINSTPWMLADCILRLGPRLAKMSITELAHQCNVSEPTVSRFVVAAGFRNYTDMRDSAKKERLALKSSGFHISETKLNLIKNEPKEYLRFFGRELDRTMSEFIANADIALFDQLAQAIHRAPRVFIFCFSTSRLIANVIQTDLARYGKVLYVPSTSDEQVVEAKQLRHGDLAIVISTYGYFISKSSATIDLIANSPADTALFTQNPGIPEAYLFKSVYPVTKTNNPITGSYIMLLAAEFLGRRYAETIGDMR</sequence>
<dbReference type="GO" id="GO:0003677">
    <property type="term" value="F:DNA binding"/>
    <property type="evidence" value="ECO:0007669"/>
    <property type="project" value="InterPro"/>
</dbReference>
<protein>
    <recommendedName>
        <fullName evidence="1">HTH rpiR-type domain-containing protein</fullName>
    </recommendedName>
</protein>
<dbReference type="InterPro" id="IPR047640">
    <property type="entry name" value="RpiR-like"/>
</dbReference>
<dbReference type="AlphaFoldDB" id="A0A0R2F3B9"/>
<dbReference type="SUPFAM" id="SSF46689">
    <property type="entry name" value="Homeodomain-like"/>
    <property type="match status" value="1"/>
</dbReference>
<dbReference type="InterPro" id="IPR036388">
    <property type="entry name" value="WH-like_DNA-bd_sf"/>
</dbReference>
<name>A0A0R2F3B9_9LACO</name>
<proteinExistence type="predicted"/>
<dbReference type="SUPFAM" id="SSF53697">
    <property type="entry name" value="SIS domain"/>
    <property type="match status" value="1"/>
</dbReference>
<gene>
    <name evidence="2" type="ORF">FC75_GL000199</name>
</gene>
<evidence type="ECO:0000259" key="1">
    <source>
        <dbReference type="PROSITE" id="PS51071"/>
    </source>
</evidence>
<dbReference type="PROSITE" id="PS51071">
    <property type="entry name" value="HTH_RPIR"/>
    <property type="match status" value="1"/>
</dbReference>
<evidence type="ECO:0000313" key="3">
    <source>
        <dbReference type="Proteomes" id="UP000050865"/>
    </source>
</evidence>
<accession>A0A0R2F3B9</accession>
<dbReference type="EMBL" id="AYZJ01000077">
    <property type="protein sequence ID" value="KRN19101.1"/>
    <property type="molecule type" value="Genomic_DNA"/>
</dbReference>